<dbReference type="SUPFAM" id="SSF52540">
    <property type="entry name" value="P-loop containing nucleoside triphosphate hydrolases"/>
    <property type="match status" value="1"/>
</dbReference>
<dbReference type="RefSeq" id="WP_229746587.1">
    <property type="nucleotide sequence ID" value="NZ_BMDJ01000001.1"/>
</dbReference>
<evidence type="ECO:0000313" key="2">
    <source>
        <dbReference type="EMBL" id="GGI22737.1"/>
    </source>
</evidence>
<dbReference type="EMBL" id="BMDJ01000001">
    <property type="protein sequence ID" value="GGI22737.1"/>
    <property type="molecule type" value="Genomic_DNA"/>
</dbReference>
<dbReference type="InterPro" id="IPR038726">
    <property type="entry name" value="PDDEXK_AddAB-type"/>
</dbReference>
<dbReference type="InterPro" id="IPR011335">
    <property type="entry name" value="Restrct_endonuc-II-like"/>
</dbReference>
<comment type="caution">
    <text evidence="2">The sequence shown here is derived from an EMBL/GenBank/DDBJ whole genome shotgun (WGS) entry which is preliminary data.</text>
</comment>
<accession>A0ABQ2BEH4</accession>
<sequence>MKTQMKPFLQEVAEDLVARFGNQLENCAIVFNNKRPAAYLQKHFADIIGKPFFSPSFFTIQEFFACSTSYKIADFYLQFFTLYKIYNQLLAEEKLETISSHKFFPLAKIILSDFNQIDADLVDAEKLYRDLEDISVINKEFDYLSPEQYQFLAQFWTSYSEGKHKKQQELFIKMWRRMPKLYQKFHEKLKDQGYLTNGSVYRHLADDITNHQEFISNFDKGKIIFVGFNALSRAEAKIFTQLQEADKGLFYFDADSYYLDDNQQEAGLFLRKNLHLIGLKNEFSGKESLMKTAEHNVNVFKVQGQSAQAKILNTILEEDYKNSESVGKTVVVLADESLLIPTLQTIPTIYNGSAIDLNVTMGFALSTSSIFGLVDLWLTSQLETLQADKVTYKNVEAFLTHPLTGLTQKMRDKILTALLEENQVEVDHKRLLRQSGLFEVFYKKIEDPQFVVTNLLEVLDFVLTRLSNAKTLKKIDAELFVKTIQELNRLHDTFSNHIGKEEIPFVIYLVQKSLQAIAVPLSGDPLNGIQVMGLLETRNLNFDKVIILGFNEGIIPKSSIGNSFIPDSIRRVYGLPVLENLDAISSYMVYRLIQRAKNINFIYNSLTDESTSGEASRILKQLEYESGFNFMYHELNLEVKTEQFKEVKIEKTSNAFIKETLQKYLDKKKILSPSALTQYISNPIDFFFNYIAEIKEPKEISAVVEANEIGSILHKVMEYFYADLRKAEITEERIKEQRKSIPKLIQKAFNAVMFKHPDLVMEYKGMQKVILAIVDAYVNIILNQDISQTPFTIISLEQKIEAEISFPLNGKEESIKIFGYIDRVDVKDGITKIIDYKTGSDKLAFKDIDELFNSDGKHINKALIQTLLYTYAYEQFASKTCVEPNLYIVKTMNDPTYGGVWFKSNRQVLRGDFLEEIKPLFLAKLKEKLTELFGAPYFKASEVQDNYKYSIYKTLFGK</sequence>
<proteinExistence type="predicted"/>
<organism evidence="2 3">
    <name type="scientific">Pedobacter mendelii</name>
    <dbReference type="NCBI Taxonomy" id="1908240"/>
    <lineage>
        <taxon>Bacteria</taxon>
        <taxon>Pseudomonadati</taxon>
        <taxon>Bacteroidota</taxon>
        <taxon>Sphingobacteriia</taxon>
        <taxon>Sphingobacteriales</taxon>
        <taxon>Sphingobacteriaceae</taxon>
        <taxon>Pedobacter</taxon>
    </lineage>
</organism>
<dbReference type="InterPro" id="IPR027417">
    <property type="entry name" value="P-loop_NTPase"/>
</dbReference>
<dbReference type="Gene3D" id="3.90.320.10">
    <property type="match status" value="1"/>
</dbReference>
<keyword evidence="3" id="KW-1185">Reference proteome</keyword>
<evidence type="ECO:0000313" key="3">
    <source>
        <dbReference type="Proteomes" id="UP000645390"/>
    </source>
</evidence>
<dbReference type="SUPFAM" id="SSF52980">
    <property type="entry name" value="Restriction endonuclease-like"/>
    <property type="match status" value="1"/>
</dbReference>
<dbReference type="Pfam" id="PF12705">
    <property type="entry name" value="PDDEXK_1"/>
    <property type="match status" value="1"/>
</dbReference>
<protein>
    <recommendedName>
        <fullName evidence="1">PD-(D/E)XK endonuclease-like domain-containing protein</fullName>
    </recommendedName>
</protein>
<reference evidence="3" key="1">
    <citation type="journal article" date="2019" name="Int. J. Syst. Evol. Microbiol.">
        <title>The Global Catalogue of Microorganisms (GCM) 10K type strain sequencing project: providing services to taxonomists for standard genome sequencing and annotation.</title>
        <authorList>
            <consortium name="The Broad Institute Genomics Platform"/>
            <consortium name="The Broad Institute Genome Sequencing Center for Infectious Disease"/>
            <person name="Wu L."/>
            <person name="Ma J."/>
        </authorList>
    </citation>
    <scope>NUCLEOTIDE SEQUENCE [LARGE SCALE GENOMIC DNA]</scope>
    <source>
        <strain evidence="3">CCM 8939</strain>
    </source>
</reference>
<dbReference type="Proteomes" id="UP000645390">
    <property type="component" value="Unassembled WGS sequence"/>
</dbReference>
<dbReference type="InterPro" id="IPR011604">
    <property type="entry name" value="PDDEXK-like_dom_sf"/>
</dbReference>
<gene>
    <name evidence="2" type="ORF">GCM10008119_04140</name>
</gene>
<evidence type="ECO:0000259" key="1">
    <source>
        <dbReference type="Pfam" id="PF12705"/>
    </source>
</evidence>
<name>A0ABQ2BEH4_9SPHI</name>
<feature type="domain" description="PD-(D/E)XK endonuclease-like" evidence="1">
    <location>
        <begin position="671"/>
        <end position="876"/>
    </location>
</feature>